<gene>
    <name evidence="7" type="ORF">QN277_014560</name>
</gene>
<evidence type="ECO:0000256" key="5">
    <source>
        <dbReference type="ARBA" id="ARBA00023136"/>
    </source>
</evidence>
<organism evidence="7 8">
    <name type="scientific">Acacia crassicarpa</name>
    <name type="common">northern wattle</name>
    <dbReference type="NCBI Taxonomy" id="499986"/>
    <lineage>
        <taxon>Eukaryota</taxon>
        <taxon>Viridiplantae</taxon>
        <taxon>Streptophyta</taxon>
        <taxon>Embryophyta</taxon>
        <taxon>Tracheophyta</taxon>
        <taxon>Spermatophyta</taxon>
        <taxon>Magnoliopsida</taxon>
        <taxon>eudicotyledons</taxon>
        <taxon>Gunneridae</taxon>
        <taxon>Pentapetalae</taxon>
        <taxon>rosids</taxon>
        <taxon>fabids</taxon>
        <taxon>Fabales</taxon>
        <taxon>Fabaceae</taxon>
        <taxon>Caesalpinioideae</taxon>
        <taxon>mimosoid clade</taxon>
        <taxon>Acacieae</taxon>
        <taxon>Acacia</taxon>
    </lineage>
</organism>
<dbReference type="Proteomes" id="UP001293593">
    <property type="component" value="Unassembled WGS sequence"/>
</dbReference>
<dbReference type="GO" id="GO:0016020">
    <property type="term" value="C:membrane"/>
    <property type="evidence" value="ECO:0007669"/>
    <property type="project" value="UniProtKB-SubCell"/>
</dbReference>
<feature type="transmembrane region" description="Helical" evidence="6">
    <location>
        <begin position="44"/>
        <end position="67"/>
    </location>
</feature>
<keyword evidence="5 6" id="KW-0472">Membrane</keyword>
<name>A0AAE1M489_9FABA</name>
<evidence type="ECO:0000256" key="3">
    <source>
        <dbReference type="ARBA" id="ARBA00022692"/>
    </source>
</evidence>
<evidence type="ECO:0000256" key="4">
    <source>
        <dbReference type="ARBA" id="ARBA00022989"/>
    </source>
</evidence>
<feature type="transmembrane region" description="Helical" evidence="6">
    <location>
        <begin position="73"/>
        <end position="98"/>
    </location>
</feature>
<feature type="transmembrane region" description="Helical" evidence="6">
    <location>
        <begin position="12"/>
        <end position="32"/>
    </location>
</feature>
<dbReference type="EMBL" id="JAWXYG010000023">
    <property type="protein sequence ID" value="KAK4252577.1"/>
    <property type="molecule type" value="Genomic_DNA"/>
</dbReference>
<comment type="similarity">
    <text evidence="2">Belongs to the tetraspanin (TM4SF) family.</text>
</comment>
<dbReference type="PANTHER" id="PTHR32191">
    <property type="entry name" value="TETRASPANIN-8-RELATED"/>
    <property type="match status" value="1"/>
</dbReference>
<dbReference type="Pfam" id="PF00335">
    <property type="entry name" value="Tetraspanin"/>
    <property type="match status" value="1"/>
</dbReference>
<evidence type="ECO:0000313" key="8">
    <source>
        <dbReference type="Proteomes" id="UP001293593"/>
    </source>
</evidence>
<keyword evidence="4 6" id="KW-1133">Transmembrane helix</keyword>
<comment type="caution">
    <text evidence="7">The sequence shown here is derived from an EMBL/GenBank/DDBJ whole genome shotgun (WGS) entry which is preliminary data.</text>
</comment>
<feature type="transmembrane region" description="Helical" evidence="6">
    <location>
        <begin position="232"/>
        <end position="250"/>
    </location>
</feature>
<dbReference type="InterPro" id="IPR044991">
    <property type="entry name" value="TET_plant"/>
</dbReference>
<accession>A0AAE1M489</accession>
<evidence type="ECO:0000313" key="7">
    <source>
        <dbReference type="EMBL" id="KAK4252577.1"/>
    </source>
</evidence>
<dbReference type="AlphaFoldDB" id="A0AAE1M489"/>
<sequence length="273" mass="30629">MFRVSNTVIGVVNVLTLLLGLASVGFSLFVHFRGAEASDCQKVLQLPLLFGGIFIIVVSALGIAGSLCRINLLLYAYLFVTFLLIIGLIVFTIFALLITNQKVGQTVSDRGYKEYKTWDFHNYLQRYVVNDNNWDEIKSCLIDSRVCRNLAIDGHSLIYKHLTTTQTGCCKPPAECGFTMINATYWEAAKEGAAGNDTDCKTWSNQQDKLCYECNACKGGVLANIRKQWRRLAIINTCVLLLLIFIYLLGCCATANNRSDRYRPKYATRPPYT</sequence>
<proteinExistence type="inferred from homology"/>
<keyword evidence="8" id="KW-1185">Reference proteome</keyword>
<dbReference type="GO" id="GO:0009734">
    <property type="term" value="P:auxin-activated signaling pathway"/>
    <property type="evidence" value="ECO:0007669"/>
    <property type="project" value="InterPro"/>
</dbReference>
<evidence type="ECO:0000256" key="1">
    <source>
        <dbReference type="ARBA" id="ARBA00004141"/>
    </source>
</evidence>
<keyword evidence="3 6" id="KW-0812">Transmembrane</keyword>
<dbReference type="InterPro" id="IPR018499">
    <property type="entry name" value="Tetraspanin/Peripherin"/>
</dbReference>
<protein>
    <submittedName>
        <fullName evidence="7">Uncharacterized protein</fullName>
    </submittedName>
</protein>
<comment type="subcellular location">
    <subcellularLocation>
        <location evidence="1">Membrane</location>
        <topology evidence="1">Multi-pass membrane protein</topology>
    </subcellularLocation>
</comment>
<reference evidence="7" key="1">
    <citation type="submission" date="2023-10" db="EMBL/GenBank/DDBJ databases">
        <title>Chromosome-level genome of the transformable northern wattle, Acacia crassicarpa.</title>
        <authorList>
            <person name="Massaro I."/>
            <person name="Sinha N.R."/>
            <person name="Poethig S."/>
            <person name="Leichty A.R."/>
        </authorList>
    </citation>
    <scope>NUCLEOTIDE SEQUENCE</scope>
    <source>
        <strain evidence="7">Acra3RX</strain>
        <tissue evidence="7">Leaf</tissue>
    </source>
</reference>
<evidence type="ECO:0000256" key="2">
    <source>
        <dbReference type="ARBA" id="ARBA00006840"/>
    </source>
</evidence>
<evidence type="ECO:0000256" key="6">
    <source>
        <dbReference type="SAM" id="Phobius"/>
    </source>
</evidence>